<dbReference type="GO" id="GO:0003677">
    <property type="term" value="F:DNA binding"/>
    <property type="evidence" value="ECO:0007669"/>
    <property type="project" value="InterPro"/>
</dbReference>
<sequence length="406" mass="45006">MSPLLSSNGGPAKDSGANLLSERVRPPINRPVESAPRLSIGANWLNSPPMTNEKTGRVATDMPNSYQSAGDKRSGGAANSRVNFVLVTGRRFSLTSTQIWHLMTDRHFLIFFAICSVLIAYLYPVTRQPRPPWWEFVIAFLPMELFFYGALVGTFLLMEKSCRGWPALVIPVPLITLIALLATLSFARTHAPFLLGPAWSTFRSLTEEFVLNYFVILNLEVLFSIFVLPRTKVFLQTIEPQHDIQPVPDPAEAPAEPQTAAPPQSVTPQSQALPVPNTQQLPTPPSATPPPPATVHFGSHSWPVSALRLIRAEEHYIRVVTDHQEVLIRYRLSDAVSQLPEEAGMRVHRSYWLSYDAVVHRAPLPDSRLLLTLWNGTTVTVPRAHRKKLEAAFAARPCPADPAKGG</sequence>
<keyword evidence="5" id="KW-1185">Reference proteome</keyword>
<dbReference type="PROSITE" id="PS50930">
    <property type="entry name" value="HTH_LYTTR"/>
    <property type="match status" value="1"/>
</dbReference>
<name>A0A3D8PDP6_9RHOB</name>
<keyword evidence="2" id="KW-0812">Transmembrane</keyword>
<accession>A0A3D8PDP6</accession>
<protein>
    <recommendedName>
        <fullName evidence="3">HTH LytTR-type domain-containing protein</fullName>
    </recommendedName>
</protein>
<feature type="transmembrane region" description="Helical" evidence="2">
    <location>
        <begin position="165"/>
        <end position="189"/>
    </location>
</feature>
<feature type="compositionally biased region" description="Polar residues" evidence="1">
    <location>
        <begin position="266"/>
        <end position="281"/>
    </location>
</feature>
<feature type="compositionally biased region" description="Low complexity" evidence="1">
    <location>
        <begin position="250"/>
        <end position="264"/>
    </location>
</feature>
<proteinExistence type="predicted"/>
<feature type="compositionally biased region" description="Pro residues" evidence="1">
    <location>
        <begin position="282"/>
        <end position="293"/>
    </location>
</feature>
<keyword evidence="2" id="KW-1133">Transmembrane helix</keyword>
<dbReference type="SMART" id="SM00850">
    <property type="entry name" value="LytTR"/>
    <property type="match status" value="1"/>
</dbReference>
<dbReference type="Proteomes" id="UP000256679">
    <property type="component" value="Unassembled WGS sequence"/>
</dbReference>
<evidence type="ECO:0000313" key="4">
    <source>
        <dbReference type="EMBL" id="RDW14180.1"/>
    </source>
</evidence>
<dbReference type="AlphaFoldDB" id="A0A3D8PDP6"/>
<feature type="transmembrane region" description="Helical" evidence="2">
    <location>
        <begin position="108"/>
        <end position="124"/>
    </location>
</feature>
<organism evidence="4 5">
    <name type="scientific">Paracoccus thiocyanatus</name>
    <dbReference type="NCBI Taxonomy" id="34006"/>
    <lineage>
        <taxon>Bacteria</taxon>
        <taxon>Pseudomonadati</taxon>
        <taxon>Pseudomonadota</taxon>
        <taxon>Alphaproteobacteria</taxon>
        <taxon>Rhodobacterales</taxon>
        <taxon>Paracoccaceae</taxon>
        <taxon>Paracoccus</taxon>
    </lineage>
</organism>
<feature type="transmembrane region" description="Helical" evidence="2">
    <location>
        <begin position="136"/>
        <end position="158"/>
    </location>
</feature>
<reference evidence="4 5" key="1">
    <citation type="submission" date="2018-05" db="EMBL/GenBank/DDBJ databases">
        <title>Whole genome sequencing of Paracoccus thiocyanatus SST.</title>
        <authorList>
            <person name="Ghosh W."/>
            <person name="Rameez M.J."/>
            <person name="Roy C."/>
        </authorList>
    </citation>
    <scope>NUCLEOTIDE SEQUENCE [LARGE SCALE GENOMIC DNA]</scope>
    <source>
        <strain evidence="4 5">SST</strain>
    </source>
</reference>
<feature type="domain" description="HTH LytTR-type" evidence="3">
    <location>
        <begin position="310"/>
        <end position="395"/>
    </location>
</feature>
<evidence type="ECO:0000256" key="2">
    <source>
        <dbReference type="SAM" id="Phobius"/>
    </source>
</evidence>
<evidence type="ECO:0000313" key="5">
    <source>
        <dbReference type="Proteomes" id="UP000256679"/>
    </source>
</evidence>
<gene>
    <name evidence="4" type="ORF">DIE28_03840</name>
</gene>
<comment type="caution">
    <text evidence="4">The sequence shown here is derived from an EMBL/GenBank/DDBJ whole genome shotgun (WGS) entry which is preliminary data.</text>
</comment>
<evidence type="ECO:0000259" key="3">
    <source>
        <dbReference type="PROSITE" id="PS50930"/>
    </source>
</evidence>
<dbReference type="Gene3D" id="2.40.50.1020">
    <property type="entry name" value="LytTr DNA-binding domain"/>
    <property type="match status" value="1"/>
</dbReference>
<dbReference type="EMBL" id="QFCQ01000012">
    <property type="protein sequence ID" value="RDW14180.1"/>
    <property type="molecule type" value="Genomic_DNA"/>
</dbReference>
<feature type="transmembrane region" description="Helical" evidence="2">
    <location>
        <begin position="209"/>
        <end position="228"/>
    </location>
</feature>
<keyword evidence="2" id="KW-0472">Membrane</keyword>
<dbReference type="InterPro" id="IPR007492">
    <property type="entry name" value="LytTR_DNA-bd_dom"/>
</dbReference>
<feature type="region of interest" description="Disordered" evidence="1">
    <location>
        <begin position="245"/>
        <end position="295"/>
    </location>
</feature>
<feature type="region of interest" description="Disordered" evidence="1">
    <location>
        <begin position="1"/>
        <end position="32"/>
    </location>
</feature>
<evidence type="ECO:0000256" key="1">
    <source>
        <dbReference type="SAM" id="MobiDB-lite"/>
    </source>
</evidence>
<dbReference type="Pfam" id="PF04397">
    <property type="entry name" value="LytTR"/>
    <property type="match status" value="1"/>
</dbReference>